<evidence type="ECO:0000313" key="4">
    <source>
        <dbReference type="EMBL" id="QSS55105.1"/>
    </source>
</evidence>
<evidence type="ECO:0000256" key="2">
    <source>
        <dbReference type="SAM" id="SignalP"/>
    </source>
</evidence>
<dbReference type="EMBL" id="DS990638">
    <property type="protein sequence ID" value="EGC44326.1"/>
    <property type="molecule type" value="Genomic_DNA"/>
</dbReference>
<feature type="chain" id="PRO_5036281298" evidence="2">
    <location>
        <begin position="19"/>
        <end position="343"/>
    </location>
</feature>
<dbReference type="STRING" id="544711.F0UGM6"/>
<reference evidence="4" key="2">
    <citation type="submission" date="2021-01" db="EMBL/GenBank/DDBJ databases">
        <title>Chromosome-level genome assembly of a human fungal pathogen reveals clustering of transcriptionally co-regulated genes.</title>
        <authorList>
            <person name="Voorhies M."/>
            <person name="Cohen S."/>
            <person name="Shea T.P."/>
            <person name="Petrus S."/>
            <person name="Munoz J.F."/>
            <person name="Poplawski S."/>
            <person name="Goldman W.E."/>
            <person name="Michael T."/>
            <person name="Cuomo C.A."/>
            <person name="Sil A."/>
            <person name="Beyhan S."/>
        </authorList>
    </citation>
    <scope>NUCLEOTIDE SEQUENCE</scope>
    <source>
        <strain evidence="4">H88</strain>
    </source>
</reference>
<dbReference type="EMBL" id="CP069105">
    <property type="protein sequence ID" value="QSS55105.1"/>
    <property type="molecule type" value="Genomic_DNA"/>
</dbReference>
<accession>F0UGM6</accession>
<sequence>MHSLSLLYLIAAAGSALGHIEMSEPVPFRSRFGSGGDVDYSMTSPLLADGSNFPCKGYQHDSVSKPSATYKAGGSGEIKLAGTATHGGGSCQISLSYDQGKTFKVIESIIGGCPLPMQYSFKIPSSAPSGEALLAWTWFNKIGNREMYMNCAPVSIEGGSGDKAAFDKLPDIYVANVGNGKTTIEGQDVVFPNPGDDTTGTDKSSGDAPAGSSAAGNASAPAAASGAASTPDASPAASPTPAANTPAANTSAANTPAANTPAANTPAANTSAANTPAANSPAANTPAATTPALQINANAASSAAETPSPSESAPASESTPSDASSGIGGSDNLRITCNCSSLP</sequence>
<feature type="compositionally biased region" description="Low complexity" evidence="1">
    <location>
        <begin position="299"/>
        <end position="325"/>
    </location>
</feature>
<organism evidence="5">
    <name type="scientific">Ajellomyces capsulatus (strain H88)</name>
    <name type="common">Darling's disease fungus</name>
    <name type="synonym">Histoplasma capsulatum</name>
    <dbReference type="NCBI Taxonomy" id="544711"/>
    <lineage>
        <taxon>Eukaryota</taxon>
        <taxon>Fungi</taxon>
        <taxon>Dikarya</taxon>
        <taxon>Ascomycota</taxon>
        <taxon>Pezizomycotina</taxon>
        <taxon>Eurotiomycetes</taxon>
        <taxon>Eurotiomycetidae</taxon>
        <taxon>Onygenales</taxon>
        <taxon>Ajellomycetaceae</taxon>
        <taxon>Histoplasma</taxon>
    </lineage>
</organism>
<protein>
    <submittedName>
        <fullName evidence="3">Endoglucanase</fullName>
    </submittedName>
</protein>
<dbReference type="VEuPathDB" id="FungiDB:I7I53_02888"/>
<reference evidence="5" key="1">
    <citation type="submission" date="2008-07" db="EMBL/GenBank/DDBJ databases">
        <title>Annotation of Ajellomyces capsulatus strain H88.</title>
        <authorList>
            <person name="Champion M."/>
            <person name="Cuomo C."/>
            <person name="Ma L.-J."/>
            <person name="Henn M.R."/>
            <person name="Sil A."/>
            <person name="Goldman B."/>
            <person name="Young S.K."/>
            <person name="Kodira C.D."/>
            <person name="Zeng Q."/>
            <person name="Koehrsen M."/>
            <person name="Alvarado L."/>
            <person name="Berlin A."/>
            <person name="Borenstein D."/>
            <person name="Chen Z."/>
            <person name="Engels R."/>
            <person name="Freedman E."/>
            <person name="Gellesch M."/>
            <person name="Goldberg J."/>
            <person name="Griggs A."/>
            <person name="Gujja S."/>
            <person name="Heiman D."/>
            <person name="Hepburn T."/>
            <person name="Howarth C."/>
            <person name="Jen D."/>
            <person name="Larson L."/>
            <person name="Lewis B."/>
            <person name="Mehta T."/>
            <person name="Park D."/>
            <person name="Pearson M."/>
            <person name="Roberts A."/>
            <person name="Saif S."/>
            <person name="Shea T."/>
            <person name="Shenoy N."/>
            <person name="Sisk P."/>
            <person name="Stolte C."/>
            <person name="Sykes S."/>
            <person name="Walk T."/>
            <person name="White J."/>
            <person name="Yandava C."/>
            <person name="Klein B."/>
            <person name="McEwen J.G."/>
            <person name="Puccia R."/>
            <person name="Goldman G.H."/>
            <person name="Felipe M.S."/>
            <person name="Nino-Vega G."/>
            <person name="San-Blas G."/>
            <person name="Taylor J."/>
            <person name="Mendoza L."/>
            <person name="Galagan J."/>
            <person name="Nusbaum C."/>
            <person name="Birren B."/>
        </authorList>
    </citation>
    <scope>NUCLEOTIDE SEQUENCE [LARGE SCALE GENOMIC DNA]</scope>
    <source>
        <strain evidence="5">H88</strain>
    </source>
</reference>
<feature type="compositionally biased region" description="Low complexity" evidence="1">
    <location>
        <begin position="195"/>
        <end position="292"/>
    </location>
</feature>
<proteinExistence type="predicted"/>
<dbReference type="Proteomes" id="UP000008142">
    <property type="component" value="Unassembled WGS sequence"/>
</dbReference>
<dbReference type="AlphaFoldDB" id="F0UGM6"/>
<dbReference type="HOGENOM" id="CLU_032571_3_0_1"/>
<gene>
    <name evidence="3" type="ORF">HCEG_03541</name>
    <name evidence="4" type="ORF">I7I53_02888</name>
</gene>
<feature type="signal peptide" evidence="2">
    <location>
        <begin position="1"/>
        <end position="18"/>
    </location>
</feature>
<name>F0UGM6_AJEC8</name>
<evidence type="ECO:0000313" key="5">
    <source>
        <dbReference type="Proteomes" id="UP000008142"/>
    </source>
</evidence>
<dbReference type="OMA" id="QSMEFTI"/>
<dbReference type="OrthoDB" id="2342176at2759"/>
<dbReference type="Proteomes" id="UP000663419">
    <property type="component" value="Chromosome 4"/>
</dbReference>
<dbReference type="Gene3D" id="2.70.50.70">
    <property type="match status" value="1"/>
</dbReference>
<dbReference type="PANTHER" id="PTHR36182">
    <property type="entry name" value="PROTEIN, PUTATIVE (AFU_ORTHOLOGUE AFUA_6G10930)-RELATED"/>
    <property type="match status" value="1"/>
</dbReference>
<feature type="compositionally biased region" description="Polar residues" evidence="1">
    <location>
        <begin position="333"/>
        <end position="343"/>
    </location>
</feature>
<dbReference type="PANTHER" id="PTHR36182:SF1">
    <property type="entry name" value="PROTEIN, PUTATIVE (AFU_ORTHOLOGUE AFUA_6G10930)-RELATED"/>
    <property type="match status" value="1"/>
</dbReference>
<evidence type="ECO:0000256" key="1">
    <source>
        <dbReference type="SAM" id="MobiDB-lite"/>
    </source>
</evidence>
<keyword evidence="2" id="KW-0732">Signal</keyword>
<evidence type="ECO:0000313" key="3">
    <source>
        <dbReference type="EMBL" id="EGC44326.1"/>
    </source>
</evidence>
<feature type="region of interest" description="Disordered" evidence="1">
    <location>
        <begin position="184"/>
        <end position="343"/>
    </location>
</feature>